<sequence length="171" mass="19733">MTNEDLHRYDLVRILTSLGCMNVTERNSEWKWQDGPIGRLMKMGYITLRKDVEEMLKPLGLTHTQWSALRIIRQFPGITSSQIEPILMIERPSVTSLMNGLEKKGLIVRKDHPEDGRFKLIYLTDEGVRTADETERFAADVENKVKAGLTPEEFDSLKKLLVKMVGIFEKR</sequence>
<gene>
    <name evidence="5" type="ORF">J2TS6_05790</name>
</gene>
<dbReference type="PROSITE" id="PS01117">
    <property type="entry name" value="HTH_MARR_1"/>
    <property type="match status" value="1"/>
</dbReference>
<dbReference type="AlphaFoldDB" id="A0A919XDJ0"/>
<dbReference type="PRINTS" id="PR00598">
    <property type="entry name" value="HTHMARR"/>
</dbReference>
<keyword evidence="2" id="KW-0238">DNA-binding</keyword>
<dbReference type="SMART" id="SM00347">
    <property type="entry name" value="HTH_MARR"/>
    <property type="match status" value="1"/>
</dbReference>
<evidence type="ECO:0000256" key="2">
    <source>
        <dbReference type="ARBA" id="ARBA00023125"/>
    </source>
</evidence>
<dbReference type="Pfam" id="PF01047">
    <property type="entry name" value="MarR"/>
    <property type="match status" value="1"/>
</dbReference>
<dbReference type="InterPro" id="IPR036388">
    <property type="entry name" value="WH-like_DNA-bd_sf"/>
</dbReference>
<dbReference type="EMBL" id="BORQ01000001">
    <property type="protein sequence ID" value="GIO29438.1"/>
    <property type="molecule type" value="Genomic_DNA"/>
</dbReference>
<dbReference type="InterPro" id="IPR000835">
    <property type="entry name" value="HTH_MarR-typ"/>
</dbReference>
<dbReference type="GO" id="GO:0003677">
    <property type="term" value="F:DNA binding"/>
    <property type="evidence" value="ECO:0007669"/>
    <property type="project" value="UniProtKB-KW"/>
</dbReference>
<feature type="domain" description="HTH marR-type" evidence="4">
    <location>
        <begin position="34"/>
        <end position="166"/>
    </location>
</feature>
<dbReference type="InterPro" id="IPR023187">
    <property type="entry name" value="Tscrpt_reg_MarR-type_CS"/>
</dbReference>
<evidence type="ECO:0000259" key="4">
    <source>
        <dbReference type="PROSITE" id="PS50995"/>
    </source>
</evidence>
<keyword evidence="3" id="KW-0804">Transcription</keyword>
<dbReference type="Gene3D" id="1.10.10.10">
    <property type="entry name" value="Winged helix-like DNA-binding domain superfamily/Winged helix DNA-binding domain"/>
    <property type="match status" value="1"/>
</dbReference>
<organism evidence="5 6">
    <name type="scientific">Paenibacillus albilobatus</name>
    <dbReference type="NCBI Taxonomy" id="2716884"/>
    <lineage>
        <taxon>Bacteria</taxon>
        <taxon>Bacillati</taxon>
        <taxon>Bacillota</taxon>
        <taxon>Bacilli</taxon>
        <taxon>Bacillales</taxon>
        <taxon>Paenibacillaceae</taxon>
        <taxon>Paenibacillus</taxon>
    </lineage>
</organism>
<dbReference type="PANTHER" id="PTHR42756">
    <property type="entry name" value="TRANSCRIPTIONAL REGULATOR, MARR"/>
    <property type="match status" value="1"/>
</dbReference>
<proteinExistence type="predicted"/>
<accession>A0A919XDJ0</accession>
<dbReference type="PROSITE" id="PS50995">
    <property type="entry name" value="HTH_MARR_2"/>
    <property type="match status" value="1"/>
</dbReference>
<evidence type="ECO:0000256" key="3">
    <source>
        <dbReference type="ARBA" id="ARBA00023163"/>
    </source>
</evidence>
<reference evidence="5" key="1">
    <citation type="submission" date="2021-03" db="EMBL/GenBank/DDBJ databases">
        <title>Antimicrobial resistance genes in bacteria isolated from Japanese honey, and their potential for conferring macrolide and lincosamide resistance in the American foulbrood pathogen Paenibacillus larvae.</title>
        <authorList>
            <person name="Okamoto M."/>
            <person name="Kumagai M."/>
            <person name="Kanamori H."/>
            <person name="Takamatsu D."/>
        </authorList>
    </citation>
    <scope>NUCLEOTIDE SEQUENCE</scope>
    <source>
        <strain evidence="5">J2TS6</strain>
    </source>
</reference>
<keyword evidence="1" id="KW-0805">Transcription regulation</keyword>
<evidence type="ECO:0000313" key="5">
    <source>
        <dbReference type="EMBL" id="GIO29438.1"/>
    </source>
</evidence>
<dbReference type="SUPFAM" id="SSF46785">
    <property type="entry name" value="Winged helix' DNA-binding domain"/>
    <property type="match status" value="1"/>
</dbReference>
<protein>
    <recommendedName>
        <fullName evidence="4">HTH marR-type domain-containing protein</fullName>
    </recommendedName>
</protein>
<dbReference type="PANTHER" id="PTHR42756:SF1">
    <property type="entry name" value="TRANSCRIPTIONAL REPRESSOR OF EMRAB OPERON"/>
    <property type="match status" value="1"/>
</dbReference>
<keyword evidence="6" id="KW-1185">Reference proteome</keyword>
<dbReference type="GO" id="GO:0003700">
    <property type="term" value="F:DNA-binding transcription factor activity"/>
    <property type="evidence" value="ECO:0007669"/>
    <property type="project" value="InterPro"/>
</dbReference>
<comment type="caution">
    <text evidence="5">The sequence shown here is derived from an EMBL/GenBank/DDBJ whole genome shotgun (WGS) entry which is preliminary data.</text>
</comment>
<dbReference type="InterPro" id="IPR036390">
    <property type="entry name" value="WH_DNA-bd_sf"/>
</dbReference>
<evidence type="ECO:0000256" key="1">
    <source>
        <dbReference type="ARBA" id="ARBA00023015"/>
    </source>
</evidence>
<name>A0A919XDJ0_9BACL</name>
<dbReference type="Proteomes" id="UP000679779">
    <property type="component" value="Unassembled WGS sequence"/>
</dbReference>
<evidence type="ECO:0000313" key="6">
    <source>
        <dbReference type="Proteomes" id="UP000679779"/>
    </source>
</evidence>